<evidence type="ECO:0000259" key="8">
    <source>
        <dbReference type="Pfam" id="PF13354"/>
    </source>
</evidence>
<dbReference type="Pfam" id="PF13354">
    <property type="entry name" value="Beta-lactamase2"/>
    <property type="match status" value="1"/>
</dbReference>
<keyword evidence="5 6" id="KW-0046">Antibiotic resistance</keyword>
<organism evidence="9 10">
    <name type="scientific">Luteibacter sahnii</name>
    <dbReference type="NCBI Taxonomy" id="3021977"/>
    <lineage>
        <taxon>Bacteria</taxon>
        <taxon>Pseudomonadati</taxon>
        <taxon>Pseudomonadota</taxon>
        <taxon>Gammaproteobacteria</taxon>
        <taxon>Lysobacterales</taxon>
        <taxon>Rhodanobacteraceae</taxon>
        <taxon>Luteibacter</taxon>
    </lineage>
</organism>
<keyword evidence="7" id="KW-0732">Signal</keyword>
<keyword evidence="10" id="KW-1185">Reference proteome</keyword>
<evidence type="ECO:0000256" key="6">
    <source>
        <dbReference type="RuleBase" id="RU361140"/>
    </source>
</evidence>
<dbReference type="EC" id="3.5.2.6" evidence="3 6"/>
<dbReference type="PANTHER" id="PTHR35333:SF3">
    <property type="entry name" value="BETA-LACTAMASE-TYPE TRANSPEPTIDASE FOLD CONTAINING PROTEIN"/>
    <property type="match status" value="1"/>
</dbReference>
<dbReference type="Gene3D" id="3.40.710.10">
    <property type="entry name" value="DD-peptidase/beta-lactamase superfamily"/>
    <property type="match status" value="1"/>
</dbReference>
<reference evidence="9 10" key="1">
    <citation type="journal article" date="2024" name="Curr. Microbiol.">
        <title>Luteibacter sahnii sp. nov., A Novel Yellow-Colored Xanthomonadin Pigment Producing Probiotic Bacterium from Healthy Rice Seed Microbiome.</title>
        <authorList>
            <person name="Jaiswal G."/>
            <person name="Rana R."/>
            <person name="Nayak P.K."/>
            <person name="Chouhan R."/>
            <person name="Gandhi S.G."/>
            <person name="Patel H.K."/>
            <person name="Patil P.B."/>
        </authorList>
    </citation>
    <scope>NUCLEOTIDE SEQUENCE [LARGE SCALE GENOMIC DNA]</scope>
    <source>
        <strain evidence="9 10">PPL201</strain>
    </source>
</reference>
<dbReference type="GO" id="GO:0016787">
    <property type="term" value="F:hydrolase activity"/>
    <property type="evidence" value="ECO:0007669"/>
    <property type="project" value="UniProtKB-KW"/>
</dbReference>
<dbReference type="EMBL" id="JARJJS010000004">
    <property type="protein sequence ID" value="MDF4026449.1"/>
    <property type="molecule type" value="Genomic_DNA"/>
</dbReference>
<protein>
    <recommendedName>
        <fullName evidence="3 6">Beta-lactamase</fullName>
        <ecNumber evidence="3 6">3.5.2.6</ecNumber>
    </recommendedName>
</protein>
<feature type="signal peptide" evidence="7">
    <location>
        <begin position="1"/>
        <end position="20"/>
    </location>
</feature>
<dbReference type="InterPro" id="IPR045155">
    <property type="entry name" value="Beta-lactam_cat"/>
</dbReference>
<dbReference type="InterPro" id="IPR012338">
    <property type="entry name" value="Beta-lactam/transpept-like"/>
</dbReference>
<dbReference type="InterPro" id="IPR000871">
    <property type="entry name" value="Beta-lactam_class-A"/>
</dbReference>
<dbReference type="PANTHER" id="PTHR35333">
    <property type="entry name" value="BETA-LACTAMASE"/>
    <property type="match status" value="1"/>
</dbReference>
<gene>
    <name evidence="9" type="ORF">P3W24_15855</name>
</gene>
<comment type="catalytic activity">
    <reaction evidence="1 6">
        <text>a beta-lactam + H2O = a substituted beta-amino acid</text>
        <dbReference type="Rhea" id="RHEA:20401"/>
        <dbReference type="ChEBI" id="CHEBI:15377"/>
        <dbReference type="ChEBI" id="CHEBI:35627"/>
        <dbReference type="ChEBI" id="CHEBI:140347"/>
        <dbReference type="EC" id="3.5.2.6"/>
    </reaction>
</comment>
<dbReference type="Proteomes" id="UP001528850">
    <property type="component" value="Unassembled WGS sequence"/>
</dbReference>
<evidence type="ECO:0000256" key="1">
    <source>
        <dbReference type="ARBA" id="ARBA00001526"/>
    </source>
</evidence>
<comment type="similarity">
    <text evidence="2 6">Belongs to the class-A beta-lactamase family.</text>
</comment>
<proteinExistence type="inferred from homology"/>
<evidence type="ECO:0000313" key="9">
    <source>
        <dbReference type="EMBL" id="MDF4026449.1"/>
    </source>
</evidence>
<evidence type="ECO:0000256" key="4">
    <source>
        <dbReference type="ARBA" id="ARBA00022801"/>
    </source>
</evidence>
<keyword evidence="4 6" id="KW-0378">Hydrolase</keyword>
<evidence type="ECO:0000256" key="3">
    <source>
        <dbReference type="ARBA" id="ARBA00012865"/>
    </source>
</evidence>
<comment type="caution">
    <text evidence="9">The sequence shown here is derived from an EMBL/GenBank/DDBJ whole genome shotgun (WGS) entry which is preliminary data.</text>
</comment>
<name>A0ABT6BE63_9GAMM</name>
<accession>A0ABT6BE63</accession>
<evidence type="ECO:0000256" key="5">
    <source>
        <dbReference type="ARBA" id="ARBA00023251"/>
    </source>
</evidence>
<evidence type="ECO:0000313" key="10">
    <source>
        <dbReference type="Proteomes" id="UP001528850"/>
    </source>
</evidence>
<evidence type="ECO:0000256" key="2">
    <source>
        <dbReference type="ARBA" id="ARBA00009009"/>
    </source>
</evidence>
<sequence>MLKYPLLALSLAFASTTVVAAEHPEALQASLQKLADEARPARFGIVVELDNGVTARVNDDRPYMMMSTFKAPVAAAVLNLVDAGKLTLDRTVHLTPADVTPGSAVPSVGARIAKGAADVTVSELLTAAVTQSDNTAVDALIRLIGGGPVVTDYLKSKGVEGMRIDMDERGVGRVFDGLADGTTEPANETAAARDARRRAGYEAAIAMQENTTTLAGAALFLDKLQAGQLLSPVSTRYLLSLMQAQVIPNRIRAGVPKDFTIADKTGTGASNGKRIAAWNDMAIITAPNGRHAVVGAFLRDTTSTDAQRAAWFKRLGELVSHELM</sequence>
<dbReference type="PROSITE" id="PS00146">
    <property type="entry name" value="BETA_LACTAMASE_A"/>
    <property type="match status" value="1"/>
</dbReference>
<feature type="chain" id="PRO_5046822775" description="Beta-lactamase" evidence="7">
    <location>
        <begin position="21"/>
        <end position="324"/>
    </location>
</feature>
<evidence type="ECO:0000256" key="7">
    <source>
        <dbReference type="SAM" id="SignalP"/>
    </source>
</evidence>
<dbReference type="PRINTS" id="PR00118">
    <property type="entry name" value="BLACTAMASEA"/>
</dbReference>
<feature type="domain" description="Beta-lactamase class A catalytic" evidence="8">
    <location>
        <begin position="46"/>
        <end position="297"/>
    </location>
</feature>
<dbReference type="SUPFAM" id="SSF56601">
    <property type="entry name" value="beta-lactamase/transpeptidase-like"/>
    <property type="match status" value="1"/>
</dbReference>
<dbReference type="InterPro" id="IPR023650">
    <property type="entry name" value="Beta-lactam_class-A_AS"/>
</dbReference>